<name>A0A6J7EL67_9ZZZZ</name>
<dbReference type="AlphaFoldDB" id="A0A6J7EL67"/>
<evidence type="ECO:0000313" key="2">
    <source>
        <dbReference type="EMBL" id="CAB4883836.1"/>
    </source>
</evidence>
<sequence>MLTLEERIGQLESRFEINDLLVRYAVLLDDRRFGEVGELFTSDGVFASPNSVTTGRAAIVENFRAKHAPFIMTMHDPHASAVFFTSSEQARGTVLGYAELANDEHTIVTNIRYQDDYRREDGSWKFEKRHVLSVYGMTVADFVAGRAGDADRKRWPNRPVAAAECPDAEQRFPGYLVAP</sequence>
<dbReference type="InterPro" id="IPR037401">
    <property type="entry name" value="SnoaL-like"/>
</dbReference>
<dbReference type="Gene3D" id="3.10.450.50">
    <property type="match status" value="1"/>
</dbReference>
<protein>
    <submittedName>
        <fullName evidence="2">Unannotated protein</fullName>
    </submittedName>
</protein>
<feature type="domain" description="SnoaL-like" evidence="1">
    <location>
        <begin position="10"/>
        <end position="130"/>
    </location>
</feature>
<evidence type="ECO:0000259" key="1">
    <source>
        <dbReference type="Pfam" id="PF13577"/>
    </source>
</evidence>
<dbReference type="Pfam" id="PF13577">
    <property type="entry name" value="SnoaL_4"/>
    <property type="match status" value="1"/>
</dbReference>
<organism evidence="2">
    <name type="scientific">freshwater metagenome</name>
    <dbReference type="NCBI Taxonomy" id="449393"/>
    <lineage>
        <taxon>unclassified sequences</taxon>
        <taxon>metagenomes</taxon>
        <taxon>ecological metagenomes</taxon>
    </lineage>
</organism>
<reference evidence="2" key="1">
    <citation type="submission" date="2020-05" db="EMBL/GenBank/DDBJ databases">
        <authorList>
            <person name="Chiriac C."/>
            <person name="Salcher M."/>
            <person name="Ghai R."/>
            <person name="Kavagutti S V."/>
        </authorList>
    </citation>
    <scope>NUCLEOTIDE SEQUENCE</scope>
</reference>
<accession>A0A6J7EL67</accession>
<gene>
    <name evidence="2" type="ORF">UFOPK3402_01565</name>
</gene>
<dbReference type="EMBL" id="CAFBLS010000222">
    <property type="protein sequence ID" value="CAB4883836.1"/>
    <property type="molecule type" value="Genomic_DNA"/>
</dbReference>
<proteinExistence type="predicted"/>
<dbReference type="SUPFAM" id="SSF54427">
    <property type="entry name" value="NTF2-like"/>
    <property type="match status" value="1"/>
</dbReference>
<dbReference type="InterPro" id="IPR032710">
    <property type="entry name" value="NTF2-like_dom_sf"/>
</dbReference>